<comment type="caution">
    <text evidence="1">The sequence shown here is derived from an EMBL/GenBank/DDBJ whole genome shotgun (WGS) entry which is preliminary data.</text>
</comment>
<evidence type="ECO:0000313" key="2">
    <source>
        <dbReference type="Proteomes" id="UP000481643"/>
    </source>
</evidence>
<reference evidence="1 2" key="1">
    <citation type="submission" date="2019-09" db="EMBL/GenBank/DDBJ databases">
        <title>Taxonomic organization of the family Brucellaceae based on a phylogenomic approach.</title>
        <authorList>
            <person name="Leclercq S."/>
            <person name="Cloeckaert A."/>
            <person name="Zygmunt M.S."/>
        </authorList>
    </citation>
    <scope>NUCLEOTIDE SEQUENCE [LARGE SCALE GENOMIC DNA]</scope>
    <source>
        <strain evidence="1 2">WS1830</strain>
    </source>
</reference>
<protein>
    <submittedName>
        <fullName evidence="1">Uncharacterized protein</fullName>
    </submittedName>
</protein>
<proteinExistence type="predicted"/>
<dbReference type="AlphaFoldDB" id="A0A6N6QFB0"/>
<organism evidence="1 2">
    <name type="scientific">Brucella tritici</name>
    <dbReference type="NCBI Taxonomy" id="94626"/>
    <lineage>
        <taxon>Bacteria</taxon>
        <taxon>Pseudomonadati</taxon>
        <taxon>Pseudomonadota</taxon>
        <taxon>Alphaproteobacteria</taxon>
        <taxon>Hyphomicrobiales</taxon>
        <taxon>Brucellaceae</taxon>
        <taxon>Brucella/Ochrobactrum group</taxon>
        <taxon>Brucella</taxon>
    </lineage>
</organism>
<accession>A0A6N6QFB0</accession>
<gene>
    <name evidence="1" type="ORF">F9L08_12860</name>
</gene>
<dbReference type="RefSeq" id="WP_151556399.1">
    <property type="nucleotide sequence ID" value="NZ_WBVX01000011.1"/>
</dbReference>
<dbReference type="EMBL" id="WBVX01000011">
    <property type="protein sequence ID" value="KAB2685768.1"/>
    <property type="molecule type" value="Genomic_DNA"/>
</dbReference>
<evidence type="ECO:0000313" key="1">
    <source>
        <dbReference type="EMBL" id="KAB2685768.1"/>
    </source>
</evidence>
<name>A0A6N6QFB0_9HYPH</name>
<sequence length="165" mass="18854">MDIEYWQRWVTVVGLIVGFYGVLLLTAEWPYIIIDGVKKLAGLHENFELKRAKKVRASFENWTKKASSPYKWVRSYADGALKPLPYISKNIQSNLHDIASKYDVKLIDLVDENGIIVVDLVEKQCFELREFIDDLKDSGDPVNTSRRGLVYVLVALGFQTLGQCL</sequence>
<dbReference type="Proteomes" id="UP000481643">
    <property type="component" value="Unassembled WGS sequence"/>
</dbReference>